<evidence type="ECO:0000256" key="1">
    <source>
        <dbReference type="SAM" id="MobiDB-lite"/>
    </source>
</evidence>
<gene>
    <name evidence="2" type="primary">OP_Ba0089L24.8</name>
</gene>
<protein>
    <submittedName>
        <fullName evidence="2">Uncharacterized protein</fullName>
    </submittedName>
</protein>
<proteinExistence type="predicted"/>
<accession>A0A1V1H907</accession>
<organism evidence="2">
    <name type="scientific">Oryza punctata</name>
    <name type="common">Red rice</name>
    <dbReference type="NCBI Taxonomy" id="4537"/>
    <lineage>
        <taxon>Eukaryota</taxon>
        <taxon>Viridiplantae</taxon>
        <taxon>Streptophyta</taxon>
        <taxon>Embryophyta</taxon>
        <taxon>Tracheophyta</taxon>
        <taxon>Spermatophyta</taxon>
        <taxon>Magnoliopsida</taxon>
        <taxon>Liliopsida</taxon>
        <taxon>Poales</taxon>
        <taxon>Poaceae</taxon>
        <taxon>BOP clade</taxon>
        <taxon>Oryzoideae</taxon>
        <taxon>Oryzeae</taxon>
        <taxon>Oryzinae</taxon>
        <taxon>Oryza</taxon>
    </lineage>
</organism>
<dbReference type="EMBL" id="AP011466">
    <property type="protein sequence ID" value="BAX24924.1"/>
    <property type="molecule type" value="Genomic_DNA"/>
</dbReference>
<feature type="region of interest" description="Disordered" evidence="1">
    <location>
        <begin position="1"/>
        <end position="27"/>
    </location>
</feature>
<name>A0A1V1H907_ORYPU</name>
<reference evidence="2" key="1">
    <citation type="submission" date="2009-05" db="EMBL/GenBank/DDBJ databases">
        <title>Oryza sativa Japonica Group genomic DNA, chromosome 6, BAC clone:KMK0024M20, cultivar:Khau Mac Kho.</title>
        <authorList>
            <person name="Matsumoto T."/>
            <person name="Wu J."/>
            <person name="Kanamori H."/>
        </authorList>
    </citation>
    <scope>NUCLEOTIDE SEQUENCE</scope>
    <source>
        <strain evidence="2">IRGC 105690</strain>
    </source>
</reference>
<feature type="compositionally biased region" description="Basic and acidic residues" evidence="1">
    <location>
        <begin position="1"/>
        <end position="20"/>
    </location>
</feature>
<evidence type="ECO:0000313" key="2">
    <source>
        <dbReference type="EMBL" id="BAX24924.1"/>
    </source>
</evidence>
<sequence length="81" mass="9239">MHGKFRETQEKLQRPPKDGSSKLSKSETLNNWRSSLYSKALTKIRSFYSLPSSYIANTARLHELGEKRNGMVNLRPVAMAV</sequence>
<dbReference type="AlphaFoldDB" id="A0A1V1H907"/>